<dbReference type="CDD" id="cd07033">
    <property type="entry name" value="TPP_PYR_DXS_TK_like"/>
    <property type="match status" value="1"/>
</dbReference>
<feature type="binding site" evidence="10">
    <location>
        <position position="63"/>
    </location>
    <ligand>
        <name>thiamine diphosphate</name>
        <dbReference type="ChEBI" id="CHEBI:58937"/>
    </ligand>
</feature>
<dbReference type="Pfam" id="PF02779">
    <property type="entry name" value="Transket_pyr"/>
    <property type="match status" value="1"/>
</dbReference>
<feature type="domain" description="Transketolase-like pyrimidine-binding" evidence="11">
    <location>
        <begin position="324"/>
        <end position="488"/>
    </location>
</feature>
<dbReference type="EMBL" id="CP049075">
    <property type="protein sequence ID" value="QLI06220.1"/>
    <property type="molecule type" value="Genomic_DNA"/>
</dbReference>
<feature type="binding site" evidence="10">
    <location>
        <position position="165"/>
    </location>
    <ligand>
        <name>thiamine diphosphate</name>
        <dbReference type="ChEBI" id="CHEBI:58937"/>
    </ligand>
</feature>
<evidence type="ECO:0000256" key="1">
    <source>
        <dbReference type="ARBA" id="ARBA00004980"/>
    </source>
</evidence>
<feature type="binding site" evidence="10">
    <location>
        <begin position="105"/>
        <end position="107"/>
    </location>
    <ligand>
        <name>thiamine diphosphate</name>
        <dbReference type="ChEBI" id="CHEBI:58937"/>
    </ligand>
</feature>
<dbReference type="SUPFAM" id="SSF52922">
    <property type="entry name" value="TK C-terminal domain-like"/>
    <property type="match status" value="1"/>
</dbReference>
<dbReference type="InterPro" id="IPR020826">
    <property type="entry name" value="Transketolase_BS"/>
</dbReference>
<evidence type="ECO:0000256" key="10">
    <source>
        <dbReference type="HAMAP-Rule" id="MF_00315"/>
    </source>
</evidence>
<comment type="pathway">
    <text evidence="1 10">Metabolic intermediate biosynthesis; 1-deoxy-D-xylulose 5-phosphate biosynthesis; 1-deoxy-D-xylulose 5-phosphate from D-glyceraldehyde 3-phosphate and pyruvate: step 1/1.</text>
</comment>
<dbReference type="RefSeq" id="WP_179975275.1">
    <property type="nucleotide sequence ID" value="NZ_CP049075.1"/>
</dbReference>
<name>A0A7H9CJC2_9BACT</name>
<evidence type="ECO:0000313" key="12">
    <source>
        <dbReference type="EMBL" id="QLI06220.1"/>
    </source>
</evidence>
<dbReference type="HAMAP" id="MF_00315">
    <property type="entry name" value="DXP_synth"/>
    <property type="match status" value="1"/>
</dbReference>
<dbReference type="Pfam" id="PF13292">
    <property type="entry name" value="DXP_synthase_N"/>
    <property type="match status" value="1"/>
</dbReference>
<sequence length="655" mass="72107">MDIKNLSIEELNDLACDIRAQILQTVSQNGGHLSSNLGVVELSIGMHYVFNNPSDPFIFDVSHQCYTHKILTKRGGERFKSLRKFGGISGYTNPNESECDFFVAGHSSTSISLGLGLCKSIALKAQNRVPVVLIGDGALSAGQAYEALNELGDREYPCVIILNDNEMSISKPVGAISKFISHMMAGKFYQGFKAKINALLEYAPQSAAYMAKRLEEGMRLITPGLLFEELGLEYIGPINGHDIKEIITTLNTAKQMQKPVIVHAQTIKGKGYAPAEGKLEKWHGVAPFDIKDYEKSAQNEVCPTNFNKENLANFNKENLAKTPQNATKIFSQKLLELATKHENIVGVTAAMPSGTGMDALIAKYPQRFWDVAIAEQHAITSMAAMAKEGFKPFVAIYSTFLQRAYDQIIHDCAILDLPVVLCIDRAGIVGEDGPTHQGAFDISFLNALPNIMLCAPRDENSFKELLSYAYTCSHLLGVRYPRGSFICDKMGFLYDFNAKIISEDKDYKNLPAALANQNNSFSRPSSQLLKEANSNIAFIGYGNGVGKACLVASILEGKISPNIIDLVFVKPLDKAFLKDLASKTKLWYIFSDSAKKGGVGEILSSFLQDENIFDVKIKSFEYDDYFIAHGSLSEVEKALKISAQEIASYITSQEF</sequence>
<keyword evidence="8 10" id="KW-0786">Thiamine pyrophosphate</keyword>
<keyword evidence="9 10" id="KW-0414">Isoprene biosynthesis</keyword>
<dbReference type="GO" id="GO:0030976">
    <property type="term" value="F:thiamine pyrophosphate binding"/>
    <property type="evidence" value="ECO:0007669"/>
    <property type="project" value="UniProtKB-UniRule"/>
</dbReference>
<dbReference type="Proteomes" id="UP000509414">
    <property type="component" value="Chromosome"/>
</dbReference>
<dbReference type="Gene3D" id="3.40.50.970">
    <property type="match status" value="2"/>
</dbReference>
<dbReference type="KEGG" id="cinf:CINF_1751"/>
<feature type="binding site" evidence="10">
    <location>
        <position position="375"/>
    </location>
    <ligand>
        <name>thiamine diphosphate</name>
        <dbReference type="ChEBI" id="CHEBI:58937"/>
    </ligand>
</feature>
<dbReference type="InterPro" id="IPR005477">
    <property type="entry name" value="Dxylulose-5-P_synthase"/>
</dbReference>
<proteinExistence type="inferred from homology"/>
<accession>A0A7H9CJC2</accession>
<dbReference type="UniPathway" id="UPA00064">
    <property type="reaction ID" value="UER00091"/>
</dbReference>
<dbReference type="Gene3D" id="3.40.50.920">
    <property type="match status" value="1"/>
</dbReference>
<protein>
    <recommendedName>
        <fullName evidence="10">1-deoxy-D-xylulose-5-phosphate synthase</fullName>
        <ecNumber evidence="10">2.2.1.7</ecNumber>
    </recommendedName>
    <alternativeName>
        <fullName evidence="10">1-deoxyxylulose-5-phosphate synthase</fullName>
        <shortName evidence="10">DXP synthase</shortName>
        <shortName evidence="10">DXPS</shortName>
    </alternativeName>
</protein>
<dbReference type="InterPro" id="IPR009014">
    <property type="entry name" value="Transketo_C/PFOR_II"/>
</dbReference>
<comment type="subunit">
    <text evidence="3 10">Homodimer.</text>
</comment>
<organism evidence="12 13">
    <name type="scientific">Candidatus Campylobacter infans</name>
    <dbReference type="NCBI Taxonomy" id="2561898"/>
    <lineage>
        <taxon>Bacteria</taxon>
        <taxon>Pseudomonadati</taxon>
        <taxon>Campylobacterota</taxon>
        <taxon>Epsilonproteobacteria</taxon>
        <taxon>Campylobacterales</taxon>
        <taxon>Campylobacteraceae</taxon>
        <taxon>Campylobacter</taxon>
    </lineage>
</organism>
<dbReference type="InterPro" id="IPR029061">
    <property type="entry name" value="THDP-binding"/>
</dbReference>
<feature type="binding site" evidence="10">
    <location>
        <begin position="137"/>
        <end position="138"/>
    </location>
    <ligand>
        <name>thiamine diphosphate</name>
        <dbReference type="ChEBI" id="CHEBI:58937"/>
    </ligand>
</feature>
<keyword evidence="5 10" id="KW-0479">Metal-binding</keyword>
<dbReference type="PANTHER" id="PTHR43322:SF5">
    <property type="entry name" value="1-DEOXY-D-XYLULOSE-5-PHOSPHATE SYNTHASE, CHLOROPLASTIC"/>
    <property type="match status" value="1"/>
</dbReference>
<dbReference type="Pfam" id="PF02780">
    <property type="entry name" value="Transketolase_C"/>
    <property type="match status" value="1"/>
</dbReference>
<dbReference type="GO" id="GO:0000287">
    <property type="term" value="F:magnesium ion binding"/>
    <property type="evidence" value="ECO:0007669"/>
    <property type="project" value="UniProtKB-UniRule"/>
</dbReference>
<dbReference type="PROSITE" id="PS00802">
    <property type="entry name" value="TRANSKETOLASE_2"/>
    <property type="match status" value="1"/>
</dbReference>
<dbReference type="InterPro" id="IPR005475">
    <property type="entry name" value="Transketolase-like_Pyr-bd"/>
</dbReference>
<feature type="binding site" evidence="10">
    <location>
        <position position="165"/>
    </location>
    <ligand>
        <name>Mg(2+)</name>
        <dbReference type="ChEBI" id="CHEBI:18420"/>
    </ligand>
</feature>
<dbReference type="EC" id="2.2.1.7" evidence="10"/>
<dbReference type="GO" id="GO:0005829">
    <property type="term" value="C:cytosol"/>
    <property type="evidence" value="ECO:0007669"/>
    <property type="project" value="TreeGrafter"/>
</dbReference>
<evidence type="ECO:0000256" key="8">
    <source>
        <dbReference type="ARBA" id="ARBA00023052"/>
    </source>
</evidence>
<keyword evidence="7 10" id="KW-0784">Thiamine biosynthesis</keyword>
<evidence type="ECO:0000259" key="11">
    <source>
        <dbReference type="SMART" id="SM00861"/>
    </source>
</evidence>
<evidence type="ECO:0000256" key="3">
    <source>
        <dbReference type="ARBA" id="ARBA00011738"/>
    </source>
</evidence>
<keyword evidence="13" id="KW-1185">Reference proteome</keyword>
<feature type="binding site" evidence="10">
    <location>
        <position position="136"/>
    </location>
    <ligand>
        <name>Mg(2+)</name>
        <dbReference type="ChEBI" id="CHEBI:18420"/>
    </ligand>
</feature>
<dbReference type="InterPro" id="IPR049557">
    <property type="entry name" value="Transketolase_CS"/>
</dbReference>
<evidence type="ECO:0000256" key="4">
    <source>
        <dbReference type="ARBA" id="ARBA00022679"/>
    </source>
</evidence>
<comment type="cofactor">
    <cofactor evidence="10">
        <name>thiamine diphosphate</name>
        <dbReference type="ChEBI" id="CHEBI:58937"/>
    </cofactor>
    <text evidence="10">Binds 1 thiamine pyrophosphate per subunit.</text>
</comment>
<evidence type="ECO:0000256" key="7">
    <source>
        <dbReference type="ARBA" id="ARBA00022977"/>
    </source>
</evidence>
<dbReference type="NCBIfam" id="NF003933">
    <property type="entry name" value="PRK05444.2-2"/>
    <property type="match status" value="1"/>
</dbReference>
<gene>
    <name evidence="10 12" type="primary">dxs</name>
    <name evidence="12" type="ORF">CINF_1751</name>
</gene>
<dbReference type="GO" id="GO:0019288">
    <property type="term" value="P:isopentenyl diphosphate biosynthetic process, methylerythritol 4-phosphate pathway"/>
    <property type="evidence" value="ECO:0007669"/>
    <property type="project" value="TreeGrafter"/>
</dbReference>
<dbReference type="CDD" id="cd02007">
    <property type="entry name" value="TPP_DXS"/>
    <property type="match status" value="1"/>
</dbReference>
<comment type="cofactor">
    <cofactor evidence="10">
        <name>Mg(2+)</name>
        <dbReference type="ChEBI" id="CHEBI:18420"/>
    </cofactor>
    <text evidence="10">Binds 1 Mg(2+) ion per subunit.</text>
</comment>
<dbReference type="NCBIfam" id="TIGR00204">
    <property type="entry name" value="dxs"/>
    <property type="match status" value="1"/>
</dbReference>
<dbReference type="GO" id="GO:0008661">
    <property type="term" value="F:1-deoxy-D-xylulose-5-phosphate synthase activity"/>
    <property type="evidence" value="ECO:0007669"/>
    <property type="project" value="UniProtKB-UniRule"/>
</dbReference>
<feature type="binding site" evidence="10">
    <location>
        <position position="272"/>
    </location>
    <ligand>
        <name>thiamine diphosphate</name>
        <dbReference type="ChEBI" id="CHEBI:58937"/>
    </ligand>
</feature>
<reference evidence="12 13" key="1">
    <citation type="submission" date="2020-02" db="EMBL/GenBank/DDBJ databases">
        <title>Complete genome sequence of the novel Campylobacter species Candidatus Campylobacter infans.</title>
        <authorList>
            <person name="Duim B."/>
            <person name="Zomer A."/>
            <person name="van der Graaf L."/>
            <person name="Wagenaar J."/>
        </authorList>
    </citation>
    <scope>NUCLEOTIDE SEQUENCE [LARGE SCALE GENOMIC DNA]</scope>
    <source>
        <strain evidence="12 13">19S00001</strain>
    </source>
</reference>
<dbReference type="GO" id="GO:0016114">
    <property type="term" value="P:terpenoid biosynthetic process"/>
    <property type="evidence" value="ECO:0007669"/>
    <property type="project" value="UniProtKB-UniRule"/>
</dbReference>
<evidence type="ECO:0000256" key="2">
    <source>
        <dbReference type="ARBA" id="ARBA00011081"/>
    </source>
</evidence>
<dbReference type="AlphaFoldDB" id="A0A7H9CJC2"/>
<comment type="similarity">
    <text evidence="2 10">Belongs to the transketolase family. DXPS subfamily.</text>
</comment>
<keyword evidence="4 10" id="KW-0808">Transferase</keyword>
<dbReference type="SMART" id="SM00861">
    <property type="entry name" value="Transket_pyr"/>
    <property type="match status" value="1"/>
</dbReference>
<dbReference type="InterPro" id="IPR033248">
    <property type="entry name" value="Transketolase_C"/>
</dbReference>
<evidence type="ECO:0000256" key="5">
    <source>
        <dbReference type="ARBA" id="ARBA00022723"/>
    </source>
</evidence>
<comment type="catalytic activity">
    <reaction evidence="10">
        <text>D-glyceraldehyde 3-phosphate + pyruvate + H(+) = 1-deoxy-D-xylulose 5-phosphate + CO2</text>
        <dbReference type="Rhea" id="RHEA:12605"/>
        <dbReference type="ChEBI" id="CHEBI:15361"/>
        <dbReference type="ChEBI" id="CHEBI:15378"/>
        <dbReference type="ChEBI" id="CHEBI:16526"/>
        <dbReference type="ChEBI" id="CHEBI:57792"/>
        <dbReference type="ChEBI" id="CHEBI:59776"/>
        <dbReference type="EC" id="2.2.1.7"/>
    </reaction>
</comment>
<evidence type="ECO:0000313" key="13">
    <source>
        <dbReference type="Proteomes" id="UP000509414"/>
    </source>
</evidence>
<keyword evidence="6 10" id="KW-0460">Magnesium</keyword>
<dbReference type="PANTHER" id="PTHR43322">
    <property type="entry name" value="1-D-DEOXYXYLULOSE 5-PHOSPHATE SYNTHASE-RELATED"/>
    <property type="match status" value="1"/>
</dbReference>
<evidence type="ECO:0000256" key="6">
    <source>
        <dbReference type="ARBA" id="ARBA00022842"/>
    </source>
</evidence>
<dbReference type="PROSITE" id="PS00801">
    <property type="entry name" value="TRANSKETOLASE_1"/>
    <property type="match status" value="1"/>
</dbReference>
<dbReference type="GO" id="GO:0009228">
    <property type="term" value="P:thiamine biosynthetic process"/>
    <property type="evidence" value="ECO:0007669"/>
    <property type="project" value="UniProtKB-UniRule"/>
</dbReference>
<comment type="function">
    <text evidence="10">Catalyzes the acyloin condensation reaction between C atoms 2 and 3 of pyruvate and glyceraldehyde 3-phosphate to yield 1-deoxy-D-xylulose-5-phosphate (DXP).</text>
</comment>
<dbReference type="SUPFAM" id="SSF52518">
    <property type="entry name" value="Thiamin diphosphate-binding fold (THDP-binding)"/>
    <property type="match status" value="1"/>
</dbReference>
<evidence type="ECO:0000256" key="9">
    <source>
        <dbReference type="ARBA" id="ARBA00023229"/>
    </source>
</evidence>